<dbReference type="EnsemblMetazoa" id="CapteT225311">
    <property type="protein sequence ID" value="CapteP225311"/>
    <property type="gene ID" value="CapteG225311"/>
</dbReference>
<dbReference type="OMA" id="NGGWVDW"/>
<reference evidence="9" key="1">
    <citation type="submission" date="2012-12" db="EMBL/GenBank/DDBJ databases">
        <authorList>
            <person name="Hellsten U."/>
            <person name="Grimwood J."/>
            <person name="Chapman J.A."/>
            <person name="Shapiro H."/>
            <person name="Aerts A."/>
            <person name="Otillar R.P."/>
            <person name="Terry A.Y."/>
            <person name="Boore J.L."/>
            <person name="Simakov O."/>
            <person name="Marletaz F."/>
            <person name="Cho S.-J."/>
            <person name="Edsinger-Gonzales E."/>
            <person name="Havlak P."/>
            <person name="Kuo D.-H."/>
            <person name="Larsson T."/>
            <person name="Lv J."/>
            <person name="Arendt D."/>
            <person name="Savage R."/>
            <person name="Osoegawa K."/>
            <person name="de Jong P."/>
            <person name="Lindberg D.R."/>
            <person name="Seaver E.C."/>
            <person name="Weisblat D.A."/>
            <person name="Putnam N.H."/>
            <person name="Grigoriev I.V."/>
            <person name="Rokhsar D.S."/>
        </authorList>
    </citation>
    <scope>NUCLEOTIDE SEQUENCE</scope>
    <source>
        <strain evidence="9">I ESC-2004</strain>
    </source>
</reference>
<dbReference type="Proteomes" id="UP000014760">
    <property type="component" value="Unassembled WGS sequence"/>
</dbReference>
<dbReference type="PANTHER" id="PTHR43563:SF1">
    <property type="entry name" value="AMINE OXIDASE [FLAVIN-CONTAINING] B"/>
    <property type="match status" value="1"/>
</dbReference>
<reference evidence="8" key="3">
    <citation type="submission" date="2015-06" db="UniProtKB">
        <authorList>
            <consortium name="EnsemblMetazoa"/>
        </authorList>
    </citation>
    <scope>IDENTIFICATION</scope>
</reference>
<dbReference type="Gene3D" id="3.50.50.60">
    <property type="entry name" value="FAD/NAD(P)-binding domain"/>
    <property type="match status" value="1"/>
</dbReference>
<proteinExistence type="inferred from homology"/>
<gene>
    <name evidence="7" type="ORF">CAPTEDRAFT_225311</name>
</gene>
<dbReference type="OrthoDB" id="5977782at2759"/>
<organism evidence="7">
    <name type="scientific">Capitella teleta</name>
    <name type="common">Polychaete worm</name>
    <dbReference type="NCBI Taxonomy" id="283909"/>
    <lineage>
        <taxon>Eukaryota</taxon>
        <taxon>Metazoa</taxon>
        <taxon>Spiralia</taxon>
        <taxon>Lophotrochozoa</taxon>
        <taxon>Annelida</taxon>
        <taxon>Polychaeta</taxon>
        <taxon>Sedentaria</taxon>
        <taxon>Scolecida</taxon>
        <taxon>Capitellidae</taxon>
        <taxon>Capitella</taxon>
    </lineage>
</organism>
<evidence type="ECO:0000256" key="1">
    <source>
        <dbReference type="ARBA" id="ARBA00004362"/>
    </source>
</evidence>
<accession>R7TGY8</accession>
<dbReference type="GO" id="GO:0097621">
    <property type="term" value="F:monoamine oxidase activity"/>
    <property type="evidence" value="ECO:0007669"/>
    <property type="project" value="UniProtKB-EC"/>
</dbReference>
<comment type="similarity">
    <text evidence="2">Belongs to the flavin monoamine oxidase family.</text>
</comment>
<name>R7TGY8_CAPTE</name>
<reference evidence="7 9" key="2">
    <citation type="journal article" date="2013" name="Nature">
        <title>Insights into bilaterian evolution from three spiralian genomes.</title>
        <authorList>
            <person name="Simakov O."/>
            <person name="Marletaz F."/>
            <person name="Cho S.J."/>
            <person name="Edsinger-Gonzales E."/>
            <person name="Havlak P."/>
            <person name="Hellsten U."/>
            <person name="Kuo D.H."/>
            <person name="Larsson T."/>
            <person name="Lv J."/>
            <person name="Arendt D."/>
            <person name="Savage R."/>
            <person name="Osoegawa K."/>
            <person name="de Jong P."/>
            <person name="Grimwood J."/>
            <person name="Chapman J.A."/>
            <person name="Shapiro H."/>
            <person name="Aerts A."/>
            <person name="Otillar R.P."/>
            <person name="Terry A.Y."/>
            <person name="Boore J.L."/>
            <person name="Grigoriev I.V."/>
            <person name="Lindberg D.R."/>
            <person name="Seaver E.C."/>
            <person name="Weisblat D.A."/>
            <person name="Putnam N.H."/>
            <person name="Rokhsar D.S."/>
        </authorList>
    </citation>
    <scope>NUCLEOTIDE SEQUENCE</scope>
    <source>
        <strain evidence="7 9">I ESC-2004</strain>
    </source>
</reference>
<sequence length="561" mass="62337">MGQFGSIPIMDLHLPKPGEKDEAAEVVAPGRCNPSRAKLFLVSIISFVVASLIVLLVALTRVNATTSAAASAKEETDCLFSEICNNSSSEGAFIELGECSDWAVVGAGLSGSYAAWNLQKLYGHSASIVLYEMTNRIGGRLLSLPVLNSSVLEFGIDSFVPYLNPRVNDTLCDLGLRLEEKFLGVTLEDVLYHFRGVGLREEHLRDPSKLPYNVDPGEQGLTAYELCKKYTQEYFPPTYKSTDGENSNDTNPTAFSVQDVLGEYASPEAIELIQSGLRANDFPSECNGHQLLDVMDTAEITSPFDDLGQRRTIVGGMVQLPVSLSGAAVAKGAQIKFESKLTRVVKGNNYHLIHFETGPNQEMTVSCTKSLVLAIPPPAIRLIDFEHYQFDDDFQSSLNSFNELTVLKIHLGFAYPWWHNASTPWKLLHTNLPISHVEELITDASYHLCLTVSNYLDNLHYWHKFLISEDSSFIVNQLQRISGLTTPIPEVTSVTYRVWDSQHPLWYSWKPGVDWELLGSKMIQPLPADSIYLVGSAFAPGALQQQLDAHLWMVERMMRVI</sequence>
<evidence type="ECO:0000256" key="5">
    <source>
        <dbReference type="SAM" id="Phobius"/>
    </source>
</evidence>
<dbReference type="InterPro" id="IPR002937">
    <property type="entry name" value="Amino_oxidase"/>
</dbReference>
<evidence type="ECO:0000313" key="7">
    <source>
        <dbReference type="EMBL" id="ELT90365.1"/>
    </source>
</evidence>
<evidence type="ECO:0000313" key="8">
    <source>
        <dbReference type="EnsemblMetazoa" id="CapteP225311"/>
    </source>
</evidence>
<dbReference type="HOGENOM" id="CLU_485939_0_0_1"/>
<dbReference type="EC" id="1.4.3.4" evidence="3"/>
<comment type="subcellular location">
    <subcellularLocation>
        <location evidence="1">Mitochondrion outer membrane</location>
        <topology evidence="1">Single-pass type IV membrane protein</topology>
        <orientation evidence="1">Cytoplasmic side</orientation>
    </subcellularLocation>
</comment>
<evidence type="ECO:0000259" key="6">
    <source>
        <dbReference type="Pfam" id="PF01593"/>
    </source>
</evidence>
<comment type="catalytic activity">
    <reaction evidence="4">
        <text>a secondary aliphatic amine + O2 + H2O = a primary amine + an aldehyde + H2O2</text>
        <dbReference type="Rhea" id="RHEA:26414"/>
        <dbReference type="ChEBI" id="CHEBI:15377"/>
        <dbReference type="ChEBI" id="CHEBI:15379"/>
        <dbReference type="ChEBI" id="CHEBI:16240"/>
        <dbReference type="ChEBI" id="CHEBI:17478"/>
        <dbReference type="ChEBI" id="CHEBI:58855"/>
        <dbReference type="ChEBI" id="CHEBI:65296"/>
        <dbReference type="EC" id="1.4.3.4"/>
    </reaction>
</comment>
<evidence type="ECO:0000313" key="9">
    <source>
        <dbReference type="Proteomes" id="UP000014760"/>
    </source>
</evidence>
<dbReference type="InterPro" id="IPR050703">
    <property type="entry name" value="Flavin_MAO"/>
</dbReference>
<dbReference type="Pfam" id="PF01593">
    <property type="entry name" value="Amino_oxidase"/>
    <property type="match status" value="1"/>
</dbReference>
<dbReference type="EMBL" id="KB310954">
    <property type="protein sequence ID" value="ELT90365.1"/>
    <property type="molecule type" value="Genomic_DNA"/>
</dbReference>
<feature type="transmembrane region" description="Helical" evidence="5">
    <location>
        <begin position="39"/>
        <end position="59"/>
    </location>
</feature>
<dbReference type="GO" id="GO:0005741">
    <property type="term" value="C:mitochondrial outer membrane"/>
    <property type="evidence" value="ECO:0007669"/>
    <property type="project" value="UniProtKB-SubCell"/>
</dbReference>
<dbReference type="AlphaFoldDB" id="R7TGY8"/>
<dbReference type="InterPro" id="IPR036188">
    <property type="entry name" value="FAD/NAD-bd_sf"/>
</dbReference>
<keyword evidence="5" id="KW-0472">Membrane</keyword>
<dbReference type="EMBL" id="AMQN01014414">
    <property type="status" value="NOT_ANNOTATED_CDS"/>
    <property type="molecule type" value="Genomic_DNA"/>
</dbReference>
<feature type="domain" description="Amine oxidase" evidence="6">
    <location>
        <begin position="114"/>
        <end position="539"/>
    </location>
</feature>
<evidence type="ECO:0000256" key="4">
    <source>
        <dbReference type="ARBA" id="ARBA00048448"/>
    </source>
</evidence>
<protein>
    <recommendedName>
        <fullName evidence="3">monoamine oxidase</fullName>
        <ecNumber evidence="3">1.4.3.4</ecNumber>
    </recommendedName>
</protein>
<evidence type="ECO:0000256" key="2">
    <source>
        <dbReference type="ARBA" id="ARBA00005995"/>
    </source>
</evidence>
<dbReference type="PANTHER" id="PTHR43563">
    <property type="entry name" value="AMINE OXIDASE"/>
    <property type="match status" value="1"/>
</dbReference>
<dbReference type="SUPFAM" id="SSF51905">
    <property type="entry name" value="FAD/NAD(P)-binding domain"/>
    <property type="match status" value="1"/>
</dbReference>
<evidence type="ECO:0000256" key="3">
    <source>
        <dbReference type="ARBA" id="ARBA00012804"/>
    </source>
</evidence>
<keyword evidence="5" id="KW-0812">Transmembrane</keyword>
<keyword evidence="9" id="KW-1185">Reference proteome</keyword>
<keyword evidence="5" id="KW-1133">Transmembrane helix</keyword>